<name>A0A0H3FH29_RAHSY</name>
<accession>A0A0H3FH29</accession>
<dbReference type="AlphaFoldDB" id="A0A0H3FH29"/>
<evidence type="ECO:0000313" key="2">
    <source>
        <dbReference type="Proteomes" id="UP000007257"/>
    </source>
</evidence>
<proteinExistence type="predicted"/>
<reference evidence="1 2" key="2">
    <citation type="journal article" date="2012" name="J. Bacteriol.">
        <title>Complete Genome Sequence of Rahnella sp. Strain Y9602, a Gammaproteobacterium Isolate from Metal- and Radionuclide-Contaminated Soil.</title>
        <authorList>
            <person name="Martinez R.J."/>
            <person name="Bruce D."/>
            <person name="Detter C."/>
            <person name="Goodwin L.A."/>
            <person name="Han J."/>
            <person name="Han C.S."/>
            <person name="Held B."/>
            <person name="Land M.L."/>
            <person name="Mikhailova N."/>
            <person name="Nolan M."/>
            <person name="Pennacchio L."/>
            <person name="Pitluck S."/>
            <person name="Tapia R."/>
            <person name="Woyke T."/>
            <person name="Sobecky P.A."/>
        </authorList>
    </citation>
    <scope>NUCLEOTIDE SEQUENCE [LARGE SCALE GENOMIC DNA]</scope>
    <source>
        <strain evidence="1 2">Y9602</strain>
        <plasmid evidence="1 2">pRAHAQ01</plasmid>
    </source>
</reference>
<geneLocation type="plasmid" evidence="1 2">
    <name>pRAHAQ01</name>
</geneLocation>
<protein>
    <submittedName>
        <fullName evidence="1">Uncharacterized protein</fullName>
    </submittedName>
</protein>
<evidence type="ECO:0000313" key="1">
    <source>
        <dbReference type="EMBL" id="ADW76562.1"/>
    </source>
</evidence>
<gene>
    <name evidence="1" type="ordered locus">Rahaq_4987</name>
</gene>
<reference evidence="2" key="1">
    <citation type="submission" date="2011-01" db="EMBL/GenBank/DDBJ databases">
        <title>Complete sequence of plasmid1 of Rahnella sp. Y9602.</title>
        <authorList>
            <consortium name="US DOE Joint Genome Institute"/>
            <person name="Lucas S."/>
            <person name="Copeland A."/>
            <person name="Lapidus A."/>
            <person name="Cheng J.-F."/>
            <person name="Goodwin L."/>
            <person name="Pitluck S."/>
            <person name="Lu M."/>
            <person name="Detter J.C."/>
            <person name="Han C."/>
            <person name="Tapia R."/>
            <person name="Land M."/>
            <person name="Hauser L."/>
            <person name="Kyrpides N."/>
            <person name="Ivanova N."/>
            <person name="Ovchinnikova G."/>
            <person name="Pagani I."/>
            <person name="Sobecky P.A."/>
            <person name="Martinez R.J."/>
            <person name="Woyke T."/>
        </authorList>
    </citation>
    <scope>NUCLEOTIDE SEQUENCE [LARGE SCALE GENOMIC DNA]</scope>
    <source>
        <strain evidence="2">Y9602</strain>
        <plasmid evidence="2">pRAHAQ01</plasmid>
    </source>
</reference>
<dbReference type="HOGENOM" id="CLU_2587183_0_0_6"/>
<keyword evidence="1" id="KW-0614">Plasmid</keyword>
<organism evidence="1 2">
    <name type="scientific">Rahnella sp. (strain Y9602)</name>
    <dbReference type="NCBI Taxonomy" id="2703885"/>
    <lineage>
        <taxon>Bacteria</taxon>
        <taxon>Pseudomonadati</taxon>
        <taxon>Pseudomonadota</taxon>
        <taxon>Gammaproteobacteria</taxon>
        <taxon>Enterobacterales</taxon>
        <taxon>Yersiniaceae</taxon>
        <taxon>Rahnella</taxon>
    </lineage>
</organism>
<sequence>MIDRMPMITNEISLTGKFRFRRQSLTGVAILQVQVIQRHWRRPSTNCPAVDREVKTWRDATMDEAYLIQIKSNAEEACEK</sequence>
<dbReference type="EMBL" id="CP002506">
    <property type="protein sequence ID" value="ADW76562.1"/>
    <property type="molecule type" value="Genomic_DNA"/>
</dbReference>
<dbReference type="Proteomes" id="UP000007257">
    <property type="component" value="Plasmid pRAHAQ01"/>
</dbReference>
<dbReference type="KEGG" id="rah:Rahaq_4987"/>